<reference evidence="1" key="1">
    <citation type="submission" date="2014-09" db="EMBL/GenBank/DDBJ databases">
        <authorList>
            <person name="Magalhaes I.L.F."/>
            <person name="Oliveira U."/>
            <person name="Santos F.R."/>
            <person name="Vidigal T.H.D.A."/>
            <person name="Brescovit A.D."/>
            <person name="Santos A.J."/>
        </authorList>
    </citation>
    <scope>NUCLEOTIDE SEQUENCE</scope>
    <source>
        <tissue evidence="1">Shoot tissue taken approximately 20 cm above the soil surface</tissue>
    </source>
</reference>
<name>A0A0A9BRA4_ARUDO</name>
<sequence>MTRSLIGQGKYRQQPYLRNTHVPATGTQTWGTSRSISRQHTCTRHIYSNIGNI</sequence>
<organism evidence="1">
    <name type="scientific">Arundo donax</name>
    <name type="common">Giant reed</name>
    <name type="synonym">Donax arundinaceus</name>
    <dbReference type="NCBI Taxonomy" id="35708"/>
    <lineage>
        <taxon>Eukaryota</taxon>
        <taxon>Viridiplantae</taxon>
        <taxon>Streptophyta</taxon>
        <taxon>Embryophyta</taxon>
        <taxon>Tracheophyta</taxon>
        <taxon>Spermatophyta</taxon>
        <taxon>Magnoliopsida</taxon>
        <taxon>Liliopsida</taxon>
        <taxon>Poales</taxon>
        <taxon>Poaceae</taxon>
        <taxon>PACMAD clade</taxon>
        <taxon>Arundinoideae</taxon>
        <taxon>Arundineae</taxon>
        <taxon>Arundo</taxon>
    </lineage>
</organism>
<proteinExistence type="predicted"/>
<protein>
    <submittedName>
        <fullName evidence="1">Uncharacterized protein</fullName>
    </submittedName>
</protein>
<dbReference type="AlphaFoldDB" id="A0A0A9BRA4"/>
<reference evidence="1" key="2">
    <citation type="journal article" date="2015" name="Data Brief">
        <title>Shoot transcriptome of the giant reed, Arundo donax.</title>
        <authorList>
            <person name="Barrero R.A."/>
            <person name="Guerrero F.D."/>
            <person name="Moolhuijzen P."/>
            <person name="Goolsby J.A."/>
            <person name="Tidwell J."/>
            <person name="Bellgard S.E."/>
            <person name="Bellgard M.I."/>
        </authorList>
    </citation>
    <scope>NUCLEOTIDE SEQUENCE</scope>
    <source>
        <tissue evidence="1">Shoot tissue taken approximately 20 cm above the soil surface</tissue>
    </source>
</reference>
<dbReference type="EMBL" id="GBRH01233267">
    <property type="protein sequence ID" value="JAD64628.1"/>
    <property type="molecule type" value="Transcribed_RNA"/>
</dbReference>
<evidence type="ECO:0000313" key="1">
    <source>
        <dbReference type="EMBL" id="JAD64628.1"/>
    </source>
</evidence>
<accession>A0A0A9BRA4</accession>